<dbReference type="NCBIfam" id="NF045760">
    <property type="entry name" value="YtpR"/>
    <property type="match status" value="1"/>
</dbReference>
<accession>A0A2T4VXW4</accession>
<dbReference type="SUPFAM" id="SSF46955">
    <property type="entry name" value="Putative DNA-binding domain"/>
    <property type="match status" value="1"/>
</dbReference>
<evidence type="ECO:0000256" key="6">
    <source>
        <dbReference type="ARBA" id="ARBA00022598"/>
    </source>
</evidence>
<dbReference type="EC" id="6.1.1.20" evidence="15"/>
<comment type="catalytic activity">
    <reaction evidence="14 15">
        <text>tRNA(Phe) + L-phenylalanine + ATP = L-phenylalanyl-tRNA(Phe) + AMP + diphosphate + H(+)</text>
        <dbReference type="Rhea" id="RHEA:19413"/>
        <dbReference type="Rhea" id="RHEA-COMP:9668"/>
        <dbReference type="Rhea" id="RHEA-COMP:9699"/>
        <dbReference type="ChEBI" id="CHEBI:15378"/>
        <dbReference type="ChEBI" id="CHEBI:30616"/>
        <dbReference type="ChEBI" id="CHEBI:33019"/>
        <dbReference type="ChEBI" id="CHEBI:58095"/>
        <dbReference type="ChEBI" id="CHEBI:78442"/>
        <dbReference type="ChEBI" id="CHEBI:78531"/>
        <dbReference type="ChEBI" id="CHEBI:456215"/>
        <dbReference type="EC" id="6.1.1.20"/>
    </reaction>
</comment>
<evidence type="ECO:0000256" key="4">
    <source>
        <dbReference type="ARBA" id="ARBA00022490"/>
    </source>
</evidence>
<dbReference type="Pfam" id="PF01588">
    <property type="entry name" value="tRNA_bind"/>
    <property type="match status" value="1"/>
</dbReference>
<evidence type="ECO:0000256" key="15">
    <source>
        <dbReference type="HAMAP-Rule" id="MF_00283"/>
    </source>
</evidence>
<dbReference type="InterPro" id="IPR020825">
    <property type="entry name" value="Phe-tRNA_synthase-like_B3/B4"/>
</dbReference>
<dbReference type="InterPro" id="IPR005147">
    <property type="entry name" value="tRNA_synthase_B5-dom"/>
</dbReference>
<dbReference type="Pfam" id="PF03483">
    <property type="entry name" value="B3_4"/>
    <property type="match status" value="1"/>
</dbReference>
<dbReference type="Proteomes" id="UP000240811">
    <property type="component" value="Unassembled WGS sequence"/>
</dbReference>
<dbReference type="PANTHER" id="PTHR10947:SF0">
    <property type="entry name" value="PHENYLALANINE--TRNA LIGASE BETA SUBUNIT"/>
    <property type="match status" value="1"/>
</dbReference>
<feature type="binding site" evidence="15">
    <location>
        <position position="462"/>
    </location>
    <ligand>
        <name>Mg(2+)</name>
        <dbReference type="ChEBI" id="CHEBI:18420"/>
        <note>shared with alpha subunit</note>
    </ligand>
</feature>
<evidence type="ECO:0000313" key="21">
    <source>
        <dbReference type="Proteomes" id="UP000240811"/>
    </source>
</evidence>
<dbReference type="InterPro" id="IPR045060">
    <property type="entry name" value="Phe-tRNA-ligase_IIc_bsu"/>
</dbReference>
<evidence type="ECO:0000256" key="12">
    <source>
        <dbReference type="ARBA" id="ARBA00022917"/>
    </source>
</evidence>
<evidence type="ECO:0000256" key="8">
    <source>
        <dbReference type="ARBA" id="ARBA00022741"/>
    </source>
</evidence>
<evidence type="ECO:0000256" key="1">
    <source>
        <dbReference type="ARBA" id="ARBA00004496"/>
    </source>
</evidence>
<dbReference type="Gene3D" id="3.50.40.10">
    <property type="entry name" value="Phenylalanyl-trna Synthetase, Chain B, domain 3"/>
    <property type="match status" value="1"/>
</dbReference>
<dbReference type="Pfam" id="PF03484">
    <property type="entry name" value="B5"/>
    <property type="match status" value="1"/>
</dbReference>
<dbReference type="GO" id="GO:0004826">
    <property type="term" value="F:phenylalanine-tRNA ligase activity"/>
    <property type="evidence" value="ECO:0007669"/>
    <property type="project" value="UniProtKB-UniRule"/>
</dbReference>
<keyword evidence="9 15" id="KW-0067">ATP-binding</keyword>
<dbReference type="Pfam" id="PF17759">
    <property type="entry name" value="tRNA_synthFbeta"/>
    <property type="match status" value="1"/>
</dbReference>
<gene>
    <name evidence="15" type="primary">pheT</name>
    <name evidence="20" type="ORF">C4617_01995</name>
</gene>
<reference evidence="21" key="1">
    <citation type="submission" date="2018-02" db="EMBL/GenBank/DDBJ databases">
        <title>Genome sequence of Candidatus Liberibacter europaeus.</title>
        <authorList>
            <person name="Frampton R.A."/>
            <person name="Thompson S.M."/>
            <person name="David C."/>
            <person name="Addison S.M."/>
            <person name="Smith G.R."/>
        </authorList>
    </citation>
    <scope>NUCLEOTIDE SEQUENCE [LARGE SCALE GENOMIC DNA]</scope>
</reference>
<evidence type="ECO:0000256" key="14">
    <source>
        <dbReference type="ARBA" id="ARBA00049255"/>
    </source>
</evidence>
<dbReference type="SUPFAM" id="SSF55681">
    <property type="entry name" value="Class II aaRS and biotin synthetases"/>
    <property type="match status" value="1"/>
</dbReference>
<evidence type="ECO:0000256" key="3">
    <source>
        <dbReference type="ARBA" id="ARBA00011209"/>
    </source>
</evidence>
<evidence type="ECO:0000256" key="16">
    <source>
        <dbReference type="PROSITE-ProRule" id="PRU00209"/>
    </source>
</evidence>
<dbReference type="Gene3D" id="3.30.56.10">
    <property type="match status" value="2"/>
</dbReference>
<keyword evidence="8 15" id="KW-0547">Nucleotide-binding</keyword>
<name>A0A2T4VXW4_9HYPH</name>
<proteinExistence type="inferred from homology"/>
<sequence>MKFTLSWLKEHIIVDCSLEEICCKLTSIGLEVEKVDDRSALSPFKIVKILSVDHHPASNNLKILKIDIGQQDNMQVVCGANNVKVGLLGVWASPGSCVPSTNMKINKSNIRGVESFGMMCSEKELMLSDNHIGIMELSDDAPIGGKFIDYFGLSDPIIEIALTPNRSDCAGVRGIAMDLAASGLGTLKVINTPVFITSGTIPLDIKIDLDDLDLCKGFAMCHVKGVRNGLSPDWMRKRLEAVGLRSISTLVDITNYIALDLGYPLHVFDSDKISGNIVVRRASDGEKIVALNDKIYDLSPDNVIISSDKVIESIAGIIGGKSADCDDDTVNVLIESALWNPANISRSGQSLGIITDSRYRFERGVDLQGMIPALKKAVSLIVSLCGGVPSEICIKQHEEYKPRKIEFVNSEVKRLSGIDVADKDSFHILQKLGFGIDNLNGKSIVSVPSWRHDIDNKADLVEEILRIYGVDRIKGEPFYLSPNESKGSLSLQQMRIRLSKRILAARAMMEVITWSFIPKKQSILFGGGGTELEILNPISSDMSDMRTSILPSLLAAVKRNVDRATMDLSIFEVSHVYENDRPEGQKCMAAGVRKGSSRLDGYGRFWIEKHGDKCRYVDVFDSKGDALAVIEPFVSIDSIKIEASAPSWYHPGRSGTIKIGKDIVLGYFGEFHPDVLCFFGLSGSICGFEVFIDSIPISEKRRKITKKIASISSLHPIRRDFSFLIDKSTPAGTIIDIVKKVDRKLIVSVDVFDVFEGKSLGDSKKSIAIEVLIQPLKSTLCDDDVKDLTDRIVESVIKNTKAVLRSA</sequence>
<evidence type="ECO:0000313" key="20">
    <source>
        <dbReference type="EMBL" id="PTL86614.1"/>
    </source>
</evidence>
<keyword evidence="7 15" id="KW-0479">Metal-binding</keyword>
<dbReference type="InterPro" id="IPR002547">
    <property type="entry name" value="tRNA-bd_dom"/>
</dbReference>
<feature type="binding site" evidence="15">
    <location>
        <position position="459"/>
    </location>
    <ligand>
        <name>Mg(2+)</name>
        <dbReference type="ChEBI" id="CHEBI:18420"/>
        <note>shared with alpha subunit</note>
    </ligand>
</feature>
<keyword evidence="5 16" id="KW-0820">tRNA-binding</keyword>
<feature type="binding site" evidence="15">
    <location>
        <position position="453"/>
    </location>
    <ligand>
        <name>Mg(2+)</name>
        <dbReference type="ChEBI" id="CHEBI:18420"/>
        <note>shared with alpha subunit</note>
    </ligand>
</feature>
<keyword evidence="13 15" id="KW-0030">Aminoacyl-tRNA synthetase</keyword>
<comment type="similarity">
    <text evidence="2 15">Belongs to the phenylalanyl-tRNA synthetase beta subunit family. Type 1 subfamily.</text>
</comment>
<dbReference type="PROSITE" id="PS51447">
    <property type="entry name" value="FDX_ACB"/>
    <property type="match status" value="1"/>
</dbReference>
<evidence type="ECO:0000256" key="9">
    <source>
        <dbReference type="ARBA" id="ARBA00022840"/>
    </source>
</evidence>
<evidence type="ECO:0000259" key="19">
    <source>
        <dbReference type="PROSITE" id="PS51483"/>
    </source>
</evidence>
<dbReference type="SMART" id="SM00873">
    <property type="entry name" value="B3_4"/>
    <property type="match status" value="1"/>
</dbReference>
<feature type="binding site" evidence="15">
    <location>
        <position position="463"/>
    </location>
    <ligand>
        <name>Mg(2+)</name>
        <dbReference type="ChEBI" id="CHEBI:18420"/>
        <note>shared with alpha subunit</note>
    </ligand>
</feature>
<dbReference type="SMART" id="SM00874">
    <property type="entry name" value="B5"/>
    <property type="match status" value="1"/>
</dbReference>
<dbReference type="InterPro" id="IPR036690">
    <property type="entry name" value="Fdx_antiC-bd_sf"/>
</dbReference>
<dbReference type="GO" id="GO:0000287">
    <property type="term" value="F:magnesium ion binding"/>
    <property type="evidence" value="ECO:0007669"/>
    <property type="project" value="UniProtKB-UniRule"/>
</dbReference>
<keyword evidence="12 15" id="KW-0648">Protein biosynthesis</keyword>
<dbReference type="CDD" id="cd00769">
    <property type="entry name" value="PheRS_beta_core"/>
    <property type="match status" value="1"/>
</dbReference>
<comment type="caution">
    <text evidence="20">The sequence shown here is derived from an EMBL/GenBank/DDBJ whole genome shotgun (WGS) entry which is preliminary data.</text>
</comment>
<dbReference type="InterPro" id="IPR005121">
    <property type="entry name" value="Fdx_antiC-bd"/>
</dbReference>
<dbReference type="InterPro" id="IPR009061">
    <property type="entry name" value="DNA-bd_dom_put_sf"/>
</dbReference>
<evidence type="ECO:0000256" key="11">
    <source>
        <dbReference type="ARBA" id="ARBA00022884"/>
    </source>
</evidence>
<dbReference type="InterPro" id="IPR004532">
    <property type="entry name" value="Phe-tRNA-ligase_IIc_bsu_bact"/>
</dbReference>
<dbReference type="PROSITE" id="PS51483">
    <property type="entry name" value="B5"/>
    <property type="match status" value="1"/>
</dbReference>
<dbReference type="InterPro" id="IPR012340">
    <property type="entry name" value="NA-bd_OB-fold"/>
</dbReference>
<dbReference type="PROSITE" id="PS50886">
    <property type="entry name" value="TRBD"/>
    <property type="match status" value="1"/>
</dbReference>
<evidence type="ECO:0000256" key="2">
    <source>
        <dbReference type="ARBA" id="ARBA00008653"/>
    </source>
</evidence>
<dbReference type="Gene3D" id="3.30.70.380">
    <property type="entry name" value="Ferrodoxin-fold anticodon-binding domain"/>
    <property type="match status" value="1"/>
</dbReference>
<comment type="subunit">
    <text evidence="3 15">Tetramer of two alpha and two beta subunits.</text>
</comment>
<feature type="domain" description="FDX-ACB" evidence="18">
    <location>
        <begin position="712"/>
        <end position="805"/>
    </location>
</feature>
<dbReference type="Gene3D" id="3.30.930.10">
    <property type="entry name" value="Bira Bifunctional Protein, Domain 2"/>
    <property type="match status" value="1"/>
</dbReference>
<feature type="domain" description="TRNA-binding" evidence="17">
    <location>
        <begin position="38"/>
        <end position="148"/>
    </location>
</feature>
<evidence type="ECO:0000256" key="10">
    <source>
        <dbReference type="ARBA" id="ARBA00022842"/>
    </source>
</evidence>
<protein>
    <recommendedName>
        <fullName evidence="15">Phenylalanine--tRNA ligase beta subunit</fullName>
        <ecNumber evidence="15">6.1.1.20</ecNumber>
    </recommendedName>
    <alternativeName>
        <fullName evidence="15">Phenylalanyl-tRNA synthetase beta subunit</fullName>
        <shortName evidence="15">PheRS</shortName>
    </alternativeName>
</protein>
<dbReference type="SUPFAM" id="SSF54991">
    <property type="entry name" value="Anticodon-binding domain of PheRS"/>
    <property type="match status" value="1"/>
</dbReference>
<evidence type="ECO:0000259" key="18">
    <source>
        <dbReference type="PROSITE" id="PS51447"/>
    </source>
</evidence>
<dbReference type="InterPro" id="IPR005146">
    <property type="entry name" value="B3/B4_tRNA-bd"/>
</dbReference>
<dbReference type="SUPFAM" id="SSF50249">
    <property type="entry name" value="Nucleic acid-binding proteins"/>
    <property type="match status" value="1"/>
</dbReference>
<dbReference type="AlphaFoldDB" id="A0A2T4VXW4"/>
<keyword evidence="10 15" id="KW-0460">Magnesium</keyword>
<dbReference type="InterPro" id="IPR033714">
    <property type="entry name" value="tRNA_bind_bactPheRS"/>
</dbReference>
<dbReference type="Pfam" id="PF03147">
    <property type="entry name" value="FDX-ACB"/>
    <property type="match status" value="1"/>
</dbReference>
<keyword evidence="6 15" id="KW-0436">Ligase</keyword>
<dbReference type="SMART" id="SM00896">
    <property type="entry name" value="FDX-ACB"/>
    <property type="match status" value="1"/>
</dbReference>
<dbReference type="SUPFAM" id="SSF56037">
    <property type="entry name" value="PheT/TilS domain"/>
    <property type="match status" value="1"/>
</dbReference>
<dbReference type="GO" id="GO:0009328">
    <property type="term" value="C:phenylalanine-tRNA ligase complex"/>
    <property type="evidence" value="ECO:0007669"/>
    <property type="project" value="TreeGrafter"/>
</dbReference>
<dbReference type="PANTHER" id="PTHR10947">
    <property type="entry name" value="PHENYLALANYL-TRNA SYNTHETASE BETA CHAIN AND LEUCINE-RICH REPEAT-CONTAINING PROTEIN 47"/>
    <property type="match status" value="1"/>
</dbReference>
<evidence type="ECO:0000256" key="5">
    <source>
        <dbReference type="ARBA" id="ARBA00022555"/>
    </source>
</evidence>
<dbReference type="GO" id="GO:0000049">
    <property type="term" value="F:tRNA binding"/>
    <property type="evidence" value="ECO:0007669"/>
    <property type="project" value="UniProtKB-UniRule"/>
</dbReference>
<feature type="domain" description="B5" evidence="19">
    <location>
        <begin position="400"/>
        <end position="475"/>
    </location>
</feature>
<dbReference type="HAMAP" id="MF_00283">
    <property type="entry name" value="Phe_tRNA_synth_beta1"/>
    <property type="match status" value="1"/>
</dbReference>
<dbReference type="InterPro" id="IPR045864">
    <property type="entry name" value="aa-tRNA-synth_II/BPL/LPL"/>
</dbReference>
<organism evidence="20 21">
    <name type="scientific">Candidatus Liberibacter europaeus</name>
    <dbReference type="NCBI Taxonomy" id="744859"/>
    <lineage>
        <taxon>Bacteria</taxon>
        <taxon>Pseudomonadati</taxon>
        <taxon>Pseudomonadota</taxon>
        <taxon>Alphaproteobacteria</taxon>
        <taxon>Hyphomicrobiales</taxon>
        <taxon>Rhizobiaceae</taxon>
        <taxon>Liberibacter</taxon>
    </lineage>
</organism>
<dbReference type="EMBL" id="PSQJ01000002">
    <property type="protein sequence ID" value="PTL86614.1"/>
    <property type="molecule type" value="Genomic_DNA"/>
</dbReference>
<comment type="subcellular location">
    <subcellularLocation>
        <location evidence="1 15">Cytoplasm</location>
    </subcellularLocation>
</comment>
<evidence type="ECO:0000259" key="17">
    <source>
        <dbReference type="PROSITE" id="PS50886"/>
    </source>
</evidence>
<comment type="cofactor">
    <cofactor evidence="15">
        <name>Mg(2+)</name>
        <dbReference type="ChEBI" id="CHEBI:18420"/>
    </cofactor>
    <text evidence="15">Binds 2 magnesium ions per tetramer.</text>
</comment>
<dbReference type="NCBIfam" id="TIGR00472">
    <property type="entry name" value="pheT_bact"/>
    <property type="match status" value="1"/>
</dbReference>
<dbReference type="CDD" id="cd02796">
    <property type="entry name" value="tRNA_bind_bactPheRS"/>
    <property type="match status" value="1"/>
</dbReference>
<dbReference type="Gene3D" id="2.40.50.140">
    <property type="entry name" value="Nucleic acid-binding proteins"/>
    <property type="match status" value="1"/>
</dbReference>
<dbReference type="GO" id="GO:0005524">
    <property type="term" value="F:ATP binding"/>
    <property type="evidence" value="ECO:0007669"/>
    <property type="project" value="UniProtKB-UniRule"/>
</dbReference>
<keyword evidence="4 15" id="KW-0963">Cytoplasm</keyword>
<dbReference type="GO" id="GO:0006432">
    <property type="term" value="P:phenylalanyl-tRNA aminoacylation"/>
    <property type="evidence" value="ECO:0007669"/>
    <property type="project" value="UniProtKB-UniRule"/>
</dbReference>
<evidence type="ECO:0000256" key="13">
    <source>
        <dbReference type="ARBA" id="ARBA00023146"/>
    </source>
</evidence>
<dbReference type="InterPro" id="IPR041616">
    <property type="entry name" value="PheRS_beta_core"/>
</dbReference>
<evidence type="ECO:0000256" key="7">
    <source>
        <dbReference type="ARBA" id="ARBA00022723"/>
    </source>
</evidence>
<keyword evidence="11 16" id="KW-0694">RNA-binding</keyword>